<organism evidence="1">
    <name type="scientific">viral metagenome</name>
    <dbReference type="NCBI Taxonomy" id="1070528"/>
    <lineage>
        <taxon>unclassified sequences</taxon>
        <taxon>metagenomes</taxon>
        <taxon>organismal metagenomes</taxon>
    </lineage>
</organism>
<dbReference type="InterPro" id="IPR008160">
    <property type="entry name" value="Collagen"/>
</dbReference>
<evidence type="ECO:0000313" key="1">
    <source>
        <dbReference type="EMBL" id="QHT95774.1"/>
    </source>
</evidence>
<protein>
    <submittedName>
        <fullName evidence="1">Uncharacterized protein</fullName>
    </submittedName>
</protein>
<name>A0A6C0IR98_9ZZZZ</name>
<dbReference type="EMBL" id="MN740246">
    <property type="protein sequence ID" value="QHT95774.1"/>
    <property type="molecule type" value="Genomic_DNA"/>
</dbReference>
<dbReference type="AlphaFoldDB" id="A0A6C0IR98"/>
<sequence>MSSYLGSKKCCNGNYYEKVVGPQGYQGEQGPIGSFGNQGFQGFQGNQGATGIGCRGPQGFQGNQGVTGMQGFQGDKTFIIDHPTEVNKYLVHACLEGPENGVYYRGKGKIENDIWTTVQLPNYVTKLATNFTIHLSKKYNCDTNSNLTFTDIDENSEFIVYGNNCEFHWIVYGERKPLVVEPNKDDIVIHGNGPYTWHTAK</sequence>
<reference evidence="1" key="1">
    <citation type="journal article" date="2020" name="Nature">
        <title>Giant virus diversity and host interactions through global metagenomics.</title>
        <authorList>
            <person name="Schulz F."/>
            <person name="Roux S."/>
            <person name="Paez-Espino D."/>
            <person name="Jungbluth S."/>
            <person name="Walsh D.A."/>
            <person name="Denef V.J."/>
            <person name="McMahon K.D."/>
            <person name="Konstantinidis K.T."/>
            <person name="Eloe-Fadrosh E.A."/>
            <person name="Kyrpides N.C."/>
            <person name="Woyke T."/>
        </authorList>
    </citation>
    <scope>NUCLEOTIDE SEQUENCE</scope>
    <source>
        <strain evidence="1">GVMAG-M-3300024301-20</strain>
    </source>
</reference>
<proteinExistence type="predicted"/>
<dbReference type="Pfam" id="PF01391">
    <property type="entry name" value="Collagen"/>
    <property type="match status" value="1"/>
</dbReference>
<accession>A0A6C0IR98</accession>